<dbReference type="EC" id="2.1.1.-" evidence="6"/>
<evidence type="ECO:0000313" key="8">
    <source>
        <dbReference type="Proteomes" id="UP001156666"/>
    </source>
</evidence>
<keyword evidence="5 6" id="KW-0949">S-adenosyl-L-methionine</keyword>
<gene>
    <name evidence="6 7" type="primary">rsmG</name>
    <name evidence="7" type="ORF">GCM10007940_36270</name>
</gene>
<keyword evidence="4 6" id="KW-0808">Transferase</keyword>
<dbReference type="NCBIfam" id="TIGR00138">
    <property type="entry name" value="rsmG_gidB"/>
    <property type="match status" value="1"/>
</dbReference>
<organism evidence="7 8">
    <name type="scientific">Portibacter lacus</name>
    <dbReference type="NCBI Taxonomy" id="1099794"/>
    <lineage>
        <taxon>Bacteria</taxon>
        <taxon>Pseudomonadati</taxon>
        <taxon>Bacteroidota</taxon>
        <taxon>Saprospiria</taxon>
        <taxon>Saprospirales</taxon>
        <taxon>Haliscomenobacteraceae</taxon>
        <taxon>Portibacter</taxon>
    </lineage>
</organism>
<feature type="binding site" evidence="6">
    <location>
        <position position="76"/>
    </location>
    <ligand>
        <name>S-adenosyl-L-methionine</name>
        <dbReference type="ChEBI" id="CHEBI:59789"/>
    </ligand>
</feature>
<dbReference type="GO" id="GO:0070043">
    <property type="term" value="F:rRNA (guanine-N7-)-methyltransferase activity"/>
    <property type="evidence" value="ECO:0007669"/>
    <property type="project" value="UniProtKB-UniRule"/>
</dbReference>
<keyword evidence="2 6" id="KW-0698">rRNA processing</keyword>
<dbReference type="EMBL" id="BSOH01000023">
    <property type="protein sequence ID" value="GLR19011.1"/>
    <property type="molecule type" value="Genomic_DNA"/>
</dbReference>
<evidence type="ECO:0000256" key="5">
    <source>
        <dbReference type="ARBA" id="ARBA00022691"/>
    </source>
</evidence>
<keyword evidence="1 6" id="KW-0963">Cytoplasm</keyword>
<accession>A0AA37SUH1</accession>
<dbReference type="PANTHER" id="PTHR31760">
    <property type="entry name" value="S-ADENOSYL-L-METHIONINE-DEPENDENT METHYLTRANSFERASES SUPERFAMILY PROTEIN"/>
    <property type="match status" value="1"/>
</dbReference>
<feature type="binding site" evidence="6">
    <location>
        <position position="71"/>
    </location>
    <ligand>
        <name>S-adenosyl-L-methionine</name>
        <dbReference type="ChEBI" id="CHEBI:59789"/>
    </ligand>
</feature>
<dbReference type="Proteomes" id="UP001156666">
    <property type="component" value="Unassembled WGS sequence"/>
</dbReference>
<dbReference type="HAMAP" id="MF_00074">
    <property type="entry name" value="16SrRNA_methyltr_G"/>
    <property type="match status" value="1"/>
</dbReference>
<evidence type="ECO:0000256" key="6">
    <source>
        <dbReference type="HAMAP-Rule" id="MF_00074"/>
    </source>
</evidence>
<keyword evidence="3 6" id="KW-0489">Methyltransferase</keyword>
<feature type="binding site" evidence="6">
    <location>
        <begin position="94"/>
        <end position="96"/>
    </location>
    <ligand>
        <name>S-adenosyl-L-methionine</name>
        <dbReference type="ChEBI" id="CHEBI:59789"/>
    </ligand>
</feature>
<dbReference type="InterPro" id="IPR029063">
    <property type="entry name" value="SAM-dependent_MTases_sf"/>
</dbReference>
<comment type="function">
    <text evidence="6">Specifically methylates the N7 position of a guanine in 16S rRNA.</text>
</comment>
<dbReference type="Pfam" id="PF02527">
    <property type="entry name" value="GidB"/>
    <property type="match status" value="1"/>
</dbReference>
<evidence type="ECO:0000256" key="3">
    <source>
        <dbReference type="ARBA" id="ARBA00022603"/>
    </source>
</evidence>
<comment type="similarity">
    <text evidence="6">Belongs to the methyltransferase superfamily. RNA methyltransferase RsmG family.</text>
</comment>
<reference evidence="7" key="2">
    <citation type="submission" date="2023-01" db="EMBL/GenBank/DDBJ databases">
        <title>Draft genome sequence of Portibacter lacus strain NBRC 108769.</title>
        <authorList>
            <person name="Sun Q."/>
            <person name="Mori K."/>
        </authorList>
    </citation>
    <scope>NUCLEOTIDE SEQUENCE</scope>
    <source>
        <strain evidence="7">NBRC 108769</strain>
    </source>
</reference>
<proteinExistence type="inferred from homology"/>
<dbReference type="AlphaFoldDB" id="A0AA37SUH1"/>
<sequence>MELINKYFPKLTEVQQKQFAALPELYREWNAKINVISRKDMENIVLHHILHSLAIAKFIRFRKGTNCLDLGTGGGLPGIPLAIMFPGTDFTLVDGTAKKITVANAIIEDIGLENCFAYARRAEEMKAKYDFVLARAVTRLDKLMTFVRPLISSEMRNATPNGLITLKGGDLSEELKEVKGFKEEIAISKYFEEEYYINKYIVYVPMYN</sequence>
<dbReference type="SUPFAM" id="SSF53335">
    <property type="entry name" value="S-adenosyl-L-methionine-dependent methyltransferases"/>
    <property type="match status" value="1"/>
</dbReference>
<reference evidence="7" key="1">
    <citation type="journal article" date="2014" name="Int. J. Syst. Evol. Microbiol.">
        <title>Complete genome sequence of Corynebacterium casei LMG S-19264T (=DSM 44701T), isolated from a smear-ripened cheese.</title>
        <authorList>
            <consortium name="US DOE Joint Genome Institute (JGI-PGF)"/>
            <person name="Walter F."/>
            <person name="Albersmeier A."/>
            <person name="Kalinowski J."/>
            <person name="Ruckert C."/>
        </authorList>
    </citation>
    <scope>NUCLEOTIDE SEQUENCE</scope>
    <source>
        <strain evidence="7">NBRC 108769</strain>
    </source>
</reference>
<feature type="binding site" evidence="6">
    <location>
        <begin position="122"/>
        <end position="123"/>
    </location>
    <ligand>
        <name>S-adenosyl-L-methionine</name>
        <dbReference type="ChEBI" id="CHEBI:59789"/>
    </ligand>
</feature>
<dbReference type="InterPro" id="IPR003682">
    <property type="entry name" value="rRNA_ssu_MeTfrase_G"/>
</dbReference>
<dbReference type="PIRSF" id="PIRSF003078">
    <property type="entry name" value="GidB"/>
    <property type="match status" value="1"/>
</dbReference>
<evidence type="ECO:0000256" key="1">
    <source>
        <dbReference type="ARBA" id="ARBA00022490"/>
    </source>
</evidence>
<dbReference type="Gene3D" id="3.40.50.150">
    <property type="entry name" value="Vaccinia Virus protein VP39"/>
    <property type="match status" value="1"/>
</dbReference>
<evidence type="ECO:0000313" key="7">
    <source>
        <dbReference type="EMBL" id="GLR19011.1"/>
    </source>
</evidence>
<comment type="subcellular location">
    <subcellularLocation>
        <location evidence="6">Cytoplasm</location>
    </subcellularLocation>
</comment>
<evidence type="ECO:0000256" key="4">
    <source>
        <dbReference type="ARBA" id="ARBA00022679"/>
    </source>
</evidence>
<dbReference type="GO" id="GO:0005829">
    <property type="term" value="C:cytosol"/>
    <property type="evidence" value="ECO:0007669"/>
    <property type="project" value="TreeGrafter"/>
</dbReference>
<keyword evidence="8" id="KW-1185">Reference proteome</keyword>
<evidence type="ECO:0000256" key="2">
    <source>
        <dbReference type="ARBA" id="ARBA00022552"/>
    </source>
</evidence>
<name>A0AA37SUH1_9BACT</name>
<protein>
    <recommendedName>
        <fullName evidence="6">Ribosomal RNA small subunit methyltransferase G</fullName>
        <ecNumber evidence="6">2.1.1.-</ecNumber>
    </recommendedName>
    <alternativeName>
        <fullName evidence="6">16S rRNA 7-methylguanosine methyltransferase</fullName>
        <shortName evidence="6">16S rRNA m7G methyltransferase</shortName>
    </alternativeName>
</protein>
<comment type="caution">
    <text evidence="7">The sequence shown here is derived from an EMBL/GenBank/DDBJ whole genome shotgun (WGS) entry which is preliminary data.</text>
</comment>
<dbReference type="PANTHER" id="PTHR31760:SF0">
    <property type="entry name" value="S-ADENOSYL-L-METHIONINE-DEPENDENT METHYLTRANSFERASES SUPERFAMILY PROTEIN"/>
    <property type="match status" value="1"/>
</dbReference>
<feature type="binding site" evidence="6">
    <location>
        <position position="135"/>
    </location>
    <ligand>
        <name>S-adenosyl-L-methionine</name>
        <dbReference type="ChEBI" id="CHEBI:59789"/>
    </ligand>
</feature>